<dbReference type="InterPro" id="IPR051704">
    <property type="entry name" value="FAD_aromatic-hydroxylase"/>
</dbReference>
<dbReference type="InterPro" id="IPR002938">
    <property type="entry name" value="FAD-bd"/>
</dbReference>
<sequence length="102" mass="11162">MSQILMDRWSRGRVALVGDAGYCCSPLSGQGTSVALLGAYILAGELKAAGDDYQLGFANYHAEFHGFVERNQWLVSDNIPGGAPIPQEEFERIVHSITIKDY</sequence>
<dbReference type="Pfam" id="PF01494">
    <property type="entry name" value="FAD_binding_3"/>
    <property type="match status" value="1"/>
</dbReference>
<dbReference type="GO" id="GO:0016491">
    <property type="term" value="F:oxidoreductase activity"/>
    <property type="evidence" value="ECO:0007669"/>
    <property type="project" value="UniProtKB-KW"/>
</dbReference>
<gene>
    <name evidence="2" type="ordered locus">BCG_1319</name>
</gene>
<dbReference type="AlphaFoldDB" id="A0A0H3M3H7"/>
<dbReference type="KEGG" id="mbb:BCG_1319"/>
<protein>
    <submittedName>
        <fullName evidence="2">Probable oxidoreductase [second part]</fullName>
        <ecNumber evidence="2">1.-.-.-</ecNumber>
    </submittedName>
</protein>
<dbReference type="SUPFAM" id="SSF51905">
    <property type="entry name" value="FAD/NAD(P)-binding domain"/>
    <property type="match status" value="1"/>
</dbReference>
<dbReference type="EMBL" id="AM408590">
    <property type="protein sequence ID" value="CAL71306.1"/>
    <property type="molecule type" value="Genomic_DNA"/>
</dbReference>
<dbReference type="EC" id="1.-.-.-" evidence="2"/>
<organism evidence="2 3">
    <name type="scientific">Mycobacterium bovis (strain BCG / Pasteur 1173P2)</name>
    <dbReference type="NCBI Taxonomy" id="410289"/>
    <lineage>
        <taxon>Bacteria</taxon>
        <taxon>Bacillati</taxon>
        <taxon>Actinomycetota</taxon>
        <taxon>Actinomycetes</taxon>
        <taxon>Mycobacteriales</taxon>
        <taxon>Mycobacteriaceae</taxon>
        <taxon>Mycobacterium</taxon>
        <taxon>Mycobacterium tuberculosis complex</taxon>
    </lineage>
</organism>
<dbReference type="PANTHER" id="PTHR46865">
    <property type="entry name" value="OXIDOREDUCTASE-RELATED"/>
    <property type="match status" value="1"/>
</dbReference>
<dbReference type="SMR" id="A0A0H3M3H7"/>
<dbReference type="InterPro" id="IPR036188">
    <property type="entry name" value="FAD/NAD-bd_sf"/>
</dbReference>
<feature type="domain" description="FAD-binding" evidence="1">
    <location>
        <begin position="2"/>
        <end position="66"/>
    </location>
</feature>
<proteinExistence type="predicted"/>
<dbReference type="Proteomes" id="UP000001472">
    <property type="component" value="Chromosome"/>
</dbReference>
<name>A0A0H3M3H7_MYCBP</name>
<evidence type="ECO:0000313" key="2">
    <source>
        <dbReference type="EMBL" id="CAL71306.1"/>
    </source>
</evidence>
<keyword evidence="2" id="KW-0560">Oxidoreductase</keyword>
<dbReference type="HOGENOM" id="CLU_179265_0_0_11"/>
<dbReference type="GO" id="GO:0071949">
    <property type="term" value="F:FAD binding"/>
    <property type="evidence" value="ECO:0007669"/>
    <property type="project" value="InterPro"/>
</dbReference>
<reference evidence="2 3" key="1">
    <citation type="journal article" date="2007" name="Proc. Natl. Acad. Sci. U.S.A.">
        <title>Genome plasticity of BCG and impact on vaccine efficacy.</title>
        <authorList>
            <person name="Brosch R."/>
            <person name="Gordon S.V."/>
            <person name="Garnier T."/>
            <person name="Eiglmeier K."/>
            <person name="Frigui W."/>
            <person name="Valenti P."/>
            <person name="Dos Santos S."/>
            <person name="Duthoy S."/>
            <person name="Lacroix C."/>
            <person name="Garcia-Pelayo C."/>
            <person name="Inwald J.K."/>
            <person name="Golby P."/>
            <person name="Garcia J.N."/>
            <person name="Hewinson R.G."/>
            <person name="Behr M.A."/>
            <person name="Quail M.A."/>
            <person name="Churcher C."/>
            <person name="Barrell B.G."/>
            <person name="Parkhill J."/>
            <person name="Cole S.T."/>
        </authorList>
    </citation>
    <scope>NUCLEOTIDE SEQUENCE [LARGE SCALE GENOMIC DNA]</scope>
    <source>
        <strain evidence="3">BCG / Pasteur 1173P2</strain>
    </source>
</reference>
<dbReference type="PANTHER" id="PTHR46865:SF2">
    <property type="entry name" value="MONOOXYGENASE"/>
    <property type="match status" value="1"/>
</dbReference>
<dbReference type="Gene3D" id="3.50.50.60">
    <property type="entry name" value="FAD/NAD(P)-binding domain"/>
    <property type="match status" value="1"/>
</dbReference>
<evidence type="ECO:0000313" key="3">
    <source>
        <dbReference type="Proteomes" id="UP000001472"/>
    </source>
</evidence>
<accession>A0A0H3M3H7</accession>
<evidence type="ECO:0000259" key="1">
    <source>
        <dbReference type="Pfam" id="PF01494"/>
    </source>
</evidence>